<dbReference type="SUPFAM" id="SSF53955">
    <property type="entry name" value="Lysozyme-like"/>
    <property type="match status" value="1"/>
</dbReference>
<organism evidence="4 5">
    <name type="scientific">Streptomyces diacarni</name>
    <dbReference type="NCBI Taxonomy" id="2800381"/>
    <lineage>
        <taxon>Bacteria</taxon>
        <taxon>Bacillati</taxon>
        <taxon>Actinomycetota</taxon>
        <taxon>Actinomycetes</taxon>
        <taxon>Kitasatosporales</taxon>
        <taxon>Streptomycetaceae</taxon>
        <taxon>Streptomyces</taxon>
    </lineage>
</organism>
<dbReference type="RefSeq" id="WP_114020979.1">
    <property type="nucleotide sequence ID" value="NZ_JBEYTF010000008.1"/>
</dbReference>
<dbReference type="Pfam" id="PF01476">
    <property type="entry name" value="LysM"/>
    <property type="match status" value="1"/>
</dbReference>
<dbReference type="SUPFAM" id="SSF54106">
    <property type="entry name" value="LysM domain"/>
    <property type="match status" value="1"/>
</dbReference>
<feature type="domain" description="LysM" evidence="3">
    <location>
        <begin position="73"/>
        <end position="122"/>
    </location>
</feature>
<evidence type="ECO:0000313" key="4">
    <source>
        <dbReference type="EMBL" id="RCG26328.1"/>
    </source>
</evidence>
<keyword evidence="5" id="KW-1185">Reference proteome</keyword>
<dbReference type="PANTHER" id="PTHR34700">
    <property type="entry name" value="POTASSIUM BINDING PROTEIN KBP"/>
    <property type="match status" value="1"/>
</dbReference>
<feature type="chain" id="PRO_5016768315" evidence="2">
    <location>
        <begin position="45"/>
        <end position="262"/>
    </location>
</feature>
<keyword evidence="2" id="KW-0732">Signal</keyword>
<dbReference type="Pfam" id="PF01464">
    <property type="entry name" value="SLT"/>
    <property type="match status" value="1"/>
</dbReference>
<sequence>MFRDLHGRVRHTFHTRRLSRISLVLAASGAGIAAPLLTAGSASAAPAPAAAHAQAPSAATQQVKSEQQSEASQEYTVAGGDTLYRIATSHDVEGGWKAVYDANRQTIGDDPNLIRPGQELSLSASADAKQDESGGEETQGAGQTAAQPSGEVHTTQSDNLDGWINEALGVMKQHGIPGTYEGIHRNIMRESGGNPDIANNWDINAQNGTPSIGLLQVIQPTFDAYHVEGTANDLRDPVANIVAACNYAADQYGSIDNVNGPY</sequence>
<proteinExistence type="predicted"/>
<dbReference type="InterPro" id="IPR036779">
    <property type="entry name" value="LysM_dom_sf"/>
</dbReference>
<dbReference type="CDD" id="cd00118">
    <property type="entry name" value="LysM"/>
    <property type="match status" value="1"/>
</dbReference>
<dbReference type="Gene3D" id="1.10.530.10">
    <property type="match status" value="1"/>
</dbReference>
<accession>A0A367F7I0</accession>
<gene>
    <name evidence="4" type="ORF">DTL70_06985</name>
</gene>
<evidence type="ECO:0000259" key="3">
    <source>
        <dbReference type="PROSITE" id="PS51782"/>
    </source>
</evidence>
<feature type="signal peptide" evidence="2">
    <location>
        <begin position="1"/>
        <end position="44"/>
    </location>
</feature>
<dbReference type="PROSITE" id="PS51782">
    <property type="entry name" value="LYSM"/>
    <property type="match status" value="1"/>
</dbReference>
<dbReference type="InterPro" id="IPR008258">
    <property type="entry name" value="Transglycosylase_SLT_dom_1"/>
</dbReference>
<feature type="region of interest" description="Disordered" evidence="1">
    <location>
        <begin position="53"/>
        <end position="75"/>
    </location>
</feature>
<name>A0A367F7I0_9ACTN</name>
<dbReference type="InterPro" id="IPR023346">
    <property type="entry name" value="Lysozyme-like_dom_sf"/>
</dbReference>
<evidence type="ECO:0000313" key="5">
    <source>
        <dbReference type="Proteomes" id="UP000252914"/>
    </source>
</evidence>
<dbReference type="InterPro" id="IPR052196">
    <property type="entry name" value="Bact_Kbp"/>
</dbReference>
<dbReference type="InterPro" id="IPR018392">
    <property type="entry name" value="LysM"/>
</dbReference>
<dbReference type="Gene3D" id="3.10.350.10">
    <property type="entry name" value="LysM domain"/>
    <property type="match status" value="1"/>
</dbReference>
<feature type="compositionally biased region" description="Polar residues" evidence="1">
    <location>
        <begin position="63"/>
        <end position="75"/>
    </location>
</feature>
<dbReference type="SMART" id="SM00257">
    <property type="entry name" value="LysM"/>
    <property type="match status" value="1"/>
</dbReference>
<feature type="region of interest" description="Disordered" evidence="1">
    <location>
        <begin position="122"/>
        <end position="157"/>
    </location>
</feature>
<reference evidence="4 5" key="1">
    <citation type="submission" date="2018-06" db="EMBL/GenBank/DDBJ databases">
        <title>Streptomyces reniochalinae sp. nov. and Streptomyces diacarnus sp. nov. from marine sponges.</title>
        <authorList>
            <person name="Li L."/>
        </authorList>
    </citation>
    <scope>NUCLEOTIDE SEQUENCE [LARGE SCALE GENOMIC DNA]</scope>
    <source>
        <strain evidence="4 5">LHW51701</strain>
    </source>
</reference>
<feature type="compositionally biased region" description="Low complexity" evidence="1">
    <location>
        <begin position="53"/>
        <end position="62"/>
    </location>
</feature>
<dbReference type="Proteomes" id="UP000252914">
    <property type="component" value="Unassembled WGS sequence"/>
</dbReference>
<evidence type="ECO:0000256" key="2">
    <source>
        <dbReference type="SAM" id="SignalP"/>
    </source>
</evidence>
<dbReference type="PANTHER" id="PTHR34700:SF4">
    <property type="entry name" value="PHAGE-LIKE ELEMENT PBSX PROTEIN XKDP"/>
    <property type="match status" value="1"/>
</dbReference>
<dbReference type="AlphaFoldDB" id="A0A367F7I0"/>
<dbReference type="EMBL" id="QOIN01000034">
    <property type="protein sequence ID" value="RCG26328.1"/>
    <property type="molecule type" value="Genomic_DNA"/>
</dbReference>
<comment type="caution">
    <text evidence="4">The sequence shown here is derived from an EMBL/GenBank/DDBJ whole genome shotgun (WGS) entry which is preliminary data.</text>
</comment>
<feature type="compositionally biased region" description="Polar residues" evidence="1">
    <location>
        <begin position="140"/>
        <end position="157"/>
    </location>
</feature>
<evidence type="ECO:0000256" key="1">
    <source>
        <dbReference type="SAM" id="MobiDB-lite"/>
    </source>
</evidence>
<protein>
    <submittedName>
        <fullName evidence="4">LysM peptidoglycan-binding domain-containing protein</fullName>
    </submittedName>
</protein>